<dbReference type="Proteomes" id="UP000292282">
    <property type="component" value="Unassembled WGS sequence"/>
</dbReference>
<dbReference type="VEuPathDB" id="MicrosporidiaDB:CWI38_1461p0010"/>
<dbReference type="EMBL" id="PITK01001461">
    <property type="protein sequence ID" value="TBU10951.1"/>
    <property type="molecule type" value="Genomic_DNA"/>
</dbReference>
<gene>
    <name evidence="1" type="ORF">CWI38_1461p0010</name>
</gene>
<dbReference type="AlphaFoldDB" id="A0A4Q9LT83"/>
<evidence type="ECO:0000313" key="2">
    <source>
        <dbReference type="Proteomes" id="UP000292282"/>
    </source>
</evidence>
<evidence type="ECO:0000313" key="1">
    <source>
        <dbReference type="EMBL" id="TBU10951.1"/>
    </source>
</evidence>
<sequence>MYSGIEGMIIGYKETNSNILLLNKPPLTISKTFKINNTPLTNNEIYKTNNTPLKPNIFF</sequence>
<keyword evidence="2" id="KW-1185">Reference proteome</keyword>
<name>A0A4Q9LT83_9MICR</name>
<reference evidence="1 2" key="1">
    <citation type="submission" date="2017-12" db="EMBL/GenBank/DDBJ databases">
        <authorList>
            <person name="Pombert J.-F."/>
            <person name="Haag K.L."/>
            <person name="Ebert D."/>
        </authorList>
    </citation>
    <scope>NUCLEOTIDE SEQUENCE [LARGE SCALE GENOMIC DNA]</scope>
    <source>
        <strain evidence="1">IL-G-3</strain>
    </source>
</reference>
<protein>
    <submittedName>
        <fullName evidence="1">Uncharacterized protein</fullName>
    </submittedName>
</protein>
<accession>A0A4Q9LT83</accession>
<proteinExistence type="predicted"/>
<comment type="caution">
    <text evidence="1">The sequence shown here is derived from an EMBL/GenBank/DDBJ whole genome shotgun (WGS) entry which is preliminary data.</text>
</comment>
<organism evidence="1 2">
    <name type="scientific">Hamiltosporidium tvaerminnensis</name>
    <dbReference type="NCBI Taxonomy" id="1176355"/>
    <lineage>
        <taxon>Eukaryota</taxon>
        <taxon>Fungi</taxon>
        <taxon>Fungi incertae sedis</taxon>
        <taxon>Microsporidia</taxon>
        <taxon>Dubosqiidae</taxon>
        <taxon>Hamiltosporidium</taxon>
    </lineage>
</organism>